<organism evidence="1 2">
    <name type="scientific">Pseudomonas putida</name>
    <name type="common">Arthrobacter siderocapsulatus</name>
    <dbReference type="NCBI Taxonomy" id="303"/>
    <lineage>
        <taxon>Bacteria</taxon>
        <taxon>Pseudomonadati</taxon>
        <taxon>Pseudomonadota</taxon>
        <taxon>Gammaproteobacteria</taxon>
        <taxon>Pseudomonadales</taxon>
        <taxon>Pseudomonadaceae</taxon>
        <taxon>Pseudomonas</taxon>
    </lineage>
</organism>
<dbReference type="AlphaFoldDB" id="A0A7U6M101"/>
<name>A0A7U6M101_PSEPU</name>
<protein>
    <submittedName>
        <fullName evidence="1">Uncharacterized protein</fullName>
    </submittedName>
</protein>
<dbReference type="RefSeq" id="WP_161989757.1">
    <property type="nucleotide sequence ID" value="NZ_AP022324.1"/>
</dbReference>
<accession>A0A7U6M101</accession>
<evidence type="ECO:0000313" key="2">
    <source>
        <dbReference type="Proteomes" id="UP000464661"/>
    </source>
</evidence>
<reference evidence="1 2" key="1">
    <citation type="submission" date="2020-01" db="EMBL/GenBank/DDBJ databases">
        <title>Complete Genome Sequence of Pseudomonas putida Strain TS312, Harboring the HdtS type N-acyl-homoserine Lactone Synthase, Isolated from a Paper Mill.</title>
        <authorList>
            <person name="Hosoe A."/>
            <person name="Suenaga T."/>
            <person name="Sugi T."/>
            <person name="Izumi T."/>
            <person name="Nagai N."/>
            <person name="Terada A."/>
        </authorList>
    </citation>
    <scope>NUCLEOTIDE SEQUENCE [LARGE SCALE GENOMIC DNA]</scope>
    <source>
        <strain evidence="1 2">TS312</strain>
    </source>
</reference>
<evidence type="ECO:0000313" key="1">
    <source>
        <dbReference type="EMBL" id="BBU43996.1"/>
    </source>
</evidence>
<dbReference type="EMBL" id="AP022324">
    <property type="protein sequence ID" value="BBU43996.1"/>
    <property type="molecule type" value="Genomic_DNA"/>
</dbReference>
<proteinExistence type="predicted"/>
<dbReference type="Proteomes" id="UP000464661">
    <property type="component" value="Chromosome"/>
</dbReference>
<gene>
    <name evidence="1" type="ORF">PPTS312_19110</name>
</gene>
<sequence>MSQMSDNESLLNKLLKWLLKPWSKLLFKELLEAVTVTDLLDDIPGGDINLLPISATEKDLEVIVPMWPVSDPRPGRPELLKLLWDEVEVDQGSWEAPVQPGDLILSVPKDKLTDGPHVLRYEVTNANLDTSLSKTLEVLIDLQAPVLGAGQGLLTVVEDPEEIERDGLTERYLRNHDQRLRTQVPGYITPKAGDTVIYYWDTEPFAEMEAGEHELTFEDTIRPVYIDFPGALVLERGDGDRYVYYAIKDRAGNISVFPRPLKLSVSAGLRALPLLSIEQTTGDQENLHLALNDLAPPLLIKVPAEAVVYPDETLRVEWGQPGDPGYYSTSTEYQGRSRQFEIPEDKVAAQGATTIQVNYVVSGDKRHDYPSPPVGLTVGSLSRGLPVVQLAGVRNGIFKLSDADERNRVTLETWKFMAEGQWVDIWVTGTLSNGQEAEPHQVLKNYAIEADDVENGIGARNDVVVLKSYLSTLLLNNPFTVHVNVSFNQGYSWVKFPEMRPQLQS</sequence>